<accession>W9VBI2</accession>
<comment type="caution">
    <text evidence="2">The sequence shown here is derived from an EMBL/GenBank/DDBJ whole genome shotgun (WGS) entry which is preliminary data.</text>
</comment>
<feature type="transmembrane region" description="Helical" evidence="1">
    <location>
        <begin position="76"/>
        <end position="98"/>
    </location>
</feature>
<evidence type="ECO:0008006" key="4">
    <source>
        <dbReference type="Google" id="ProtNLM"/>
    </source>
</evidence>
<name>W9VBI2_9GAMM</name>
<dbReference type="Gene3D" id="2.160.20.80">
    <property type="entry name" value="E3 ubiquitin-protein ligase SopA"/>
    <property type="match status" value="2"/>
</dbReference>
<evidence type="ECO:0000313" key="3">
    <source>
        <dbReference type="Proteomes" id="UP000019460"/>
    </source>
</evidence>
<evidence type="ECO:0000256" key="1">
    <source>
        <dbReference type="SAM" id="Phobius"/>
    </source>
</evidence>
<organism evidence="2 3">
    <name type="scientific">Imhoffiella purpurea</name>
    <dbReference type="NCBI Taxonomy" id="1249627"/>
    <lineage>
        <taxon>Bacteria</taxon>
        <taxon>Pseudomonadati</taxon>
        <taxon>Pseudomonadota</taxon>
        <taxon>Gammaproteobacteria</taxon>
        <taxon>Chromatiales</taxon>
        <taxon>Chromatiaceae</taxon>
        <taxon>Imhoffiella</taxon>
    </lineage>
</organism>
<dbReference type="EMBL" id="AONC01000003">
    <property type="protein sequence ID" value="EXJ16938.1"/>
    <property type="molecule type" value="Genomic_DNA"/>
</dbReference>
<dbReference type="Proteomes" id="UP000019460">
    <property type="component" value="Unassembled WGS sequence"/>
</dbReference>
<dbReference type="Pfam" id="PF00805">
    <property type="entry name" value="Pentapeptide"/>
    <property type="match status" value="4"/>
</dbReference>
<sequence>MARFTQDNLWSLEEEYVLNKLAVLRNAADDAARHVRNLYVTFLLFAFYITVIVLSTDDEQLLKETGATLPLLNVELPLLGFYIIIPWLVLLFHGHLLLQVFQLSRKLFNFEDLLRTLPPEVERVHRELPFPLAFSYVLIGRHHPGLIRWLFRVVVKTTMVLLPVLLLVAIQWKFLPYHSGWITFDQQLVLTLDLLLLWAIWPRMRSRTGRWRVWWPWRMRLSWLCEVGGFIRPWRRKQRWQAAGMPVLISCFLIDVWGFLIPPGDGIERLIGYQTWLNLTHRNLVLRERVLMREAPPLEVLFAAHVDTEEERAEIWREAGQALDLQGRDLRYADFSQSVFWNADLRNAQLQGANLGSAQLQGAHLGSAQLQGANLGSAQLQGANLWSAELQGANLDIARLQGASLTYAKLQGANLLLALMEGADLSNAELWGANLLVAQLQGADLSFAELQGANLGSAQLQGADLSFAELQGANLSKAQLQGADLRKARLQWADLREAQLQGANLREAQLQSANLRGLHVFSTKFEDADVTLADLRGIQSVPVGISPNPKNDPTCSFLPEGCIGSASIDRVSLLLTQDPSALPYEAKQRIAASVEQYWSLTFDLPFEPTEISPLQGFDAVHDQRGLFITWPLPPDEPSLQQAGWVDFPELIQLAIRVCTNEYFAKSIASRSDRSPELVQALQRWADEDGCAPVTDSFNALRALRSLGFHLSNDRGSECQIFSTLSVYMPGWKIDCDDRFWPTLPTRRGFFLLHPP</sequence>
<dbReference type="RefSeq" id="WP_052347654.1">
    <property type="nucleotide sequence ID" value="NZ_AONC01000003.1"/>
</dbReference>
<keyword evidence="1" id="KW-1133">Transmembrane helix</keyword>
<dbReference type="SUPFAM" id="SSF141571">
    <property type="entry name" value="Pentapeptide repeat-like"/>
    <property type="match status" value="1"/>
</dbReference>
<keyword evidence="1" id="KW-0812">Transmembrane</keyword>
<feature type="transmembrane region" description="Helical" evidence="1">
    <location>
        <begin position="242"/>
        <end position="260"/>
    </location>
</feature>
<dbReference type="PATRIC" id="fig|1249627.3.peg.223"/>
<keyword evidence="3" id="KW-1185">Reference proteome</keyword>
<dbReference type="InterPro" id="IPR001646">
    <property type="entry name" value="5peptide_repeat"/>
</dbReference>
<evidence type="ECO:0000313" key="2">
    <source>
        <dbReference type="EMBL" id="EXJ16938.1"/>
    </source>
</evidence>
<gene>
    <name evidence="2" type="ORF">D779_1761</name>
</gene>
<keyword evidence="1" id="KW-0472">Membrane</keyword>
<reference evidence="2 3" key="1">
    <citation type="submission" date="2012-11" db="EMBL/GenBank/DDBJ databases">
        <title>Genome assembly of Thiorhodococcus sp. AK35.</title>
        <authorList>
            <person name="Nupur N."/>
            <person name="Khatri I."/>
            <person name="Subramanian S."/>
            <person name="Pinnaka A."/>
        </authorList>
    </citation>
    <scope>NUCLEOTIDE SEQUENCE [LARGE SCALE GENOMIC DNA]</scope>
    <source>
        <strain evidence="2 3">AK35</strain>
    </source>
</reference>
<protein>
    <recommendedName>
        <fullName evidence="4">Pentapeptide repeat family protein</fullName>
    </recommendedName>
</protein>
<dbReference type="InterPro" id="IPR051082">
    <property type="entry name" value="Pentapeptide-BTB/POZ_domain"/>
</dbReference>
<dbReference type="STRING" id="1249627.D779_1761"/>
<dbReference type="eggNOG" id="COG1357">
    <property type="taxonomic scope" value="Bacteria"/>
</dbReference>
<feature type="transmembrane region" description="Helical" evidence="1">
    <location>
        <begin position="38"/>
        <end position="56"/>
    </location>
</feature>
<dbReference type="PANTHER" id="PTHR14136">
    <property type="entry name" value="BTB_POZ DOMAIN-CONTAINING PROTEIN KCTD9"/>
    <property type="match status" value="1"/>
</dbReference>
<dbReference type="OrthoDB" id="5761082at2"/>
<dbReference type="AlphaFoldDB" id="W9VBI2"/>
<feature type="transmembrane region" description="Helical" evidence="1">
    <location>
        <begin position="184"/>
        <end position="201"/>
    </location>
</feature>
<feature type="transmembrane region" description="Helical" evidence="1">
    <location>
        <begin position="149"/>
        <end position="172"/>
    </location>
</feature>
<dbReference type="PANTHER" id="PTHR14136:SF17">
    <property type="entry name" value="BTB_POZ DOMAIN-CONTAINING PROTEIN KCTD9"/>
    <property type="match status" value="1"/>
</dbReference>
<proteinExistence type="predicted"/>